<dbReference type="GO" id="GO:0051301">
    <property type="term" value="P:cell division"/>
    <property type="evidence" value="ECO:0007669"/>
    <property type="project" value="UniProtKB-KW"/>
</dbReference>
<keyword evidence="6" id="KW-0498">Mitosis</keyword>
<evidence type="ECO:0000256" key="11">
    <source>
        <dbReference type="SAM" id="MobiDB-lite"/>
    </source>
</evidence>
<dbReference type="GO" id="GO:0005874">
    <property type="term" value="C:microtubule"/>
    <property type="evidence" value="ECO:0007669"/>
    <property type="project" value="UniProtKB-KW"/>
</dbReference>
<feature type="compositionally biased region" description="Low complexity" evidence="11">
    <location>
        <begin position="157"/>
        <end position="177"/>
    </location>
</feature>
<dbReference type="EMBL" id="EF677385">
    <property type="protein sequence ID" value="ABR17211.1"/>
    <property type="molecule type" value="mRNA"/>
</dbReference>
<evidence type="ECO:0000259" key="12">
    <source>
        <dbReference type="PROSITE" id="PS50021"/>
    </source>
</evidence>
<dbReference type="InterPro" id="IPR004953">
    <property type="entry name" value="EB1_C"/>
</dbReference>
<evidence type="ECO:0008006" key="15">
    <source>
        <dbReference type="Google" id="ProtNLM"/>
    </source>
</evidence>
<dbReference type="InterPro" id="IPR036872">
    <property type="entry name" value="CH_dom_sf"/>
</dbReference>
<dbReference type="GO" id="GO:0008017">
    <property type="term" value="F:microtubule binding"/>
    <property type="evidence" value="ECO:0007669"/>
    <property type="project" value="InterPro"/>
</dbReference>
<evidence type="ECO:0000256" key="4">
    <source>
        <dbReference type="ARBA" id="ARBA00022618"/>
    </source>
</evidence>
<keyword evidence="8" id="KW-0131">Cell cycle</keyword>
<dbReference type="GO" id="GO:0009524">
    <property type="term" value="C:phragmoplast"/>
    <property type="evidence" value="ECO:0007669"/>
    <property type="project" value="UniProtKB-SubCell"/>
</dbReference>
<accession>B8LNI1</accession>
<proteinExistence type="evidence at transcript level"/>
<evidence type="ECO:0000256" key="6">
    <source>
        <dbReference type="ARBA" id="ARBA00022776"/>
    </source>
</evidence>
<sequence>MAASASIGTMDGAYFVGRNEILGWINSTLNLCISKVEEGASGAVYCQLIDSCNPGVVPMHKVNFDAKSEYEMIQNYKVLQEVFNKLKIAKHIEVSKLVKGRPLDNLEFMQWLKRYCDSTNVGNFTRRNGYNAFERRETCKGGKELNRKVALSLNSQTTCATRTTATSRPTTPSSNNSRRADSRPNSNGHVSKNTPRNTPPPSPAATQIRALFEQVAELKVAVDHLEKERDFYFGKLRDIESICQNSELLEIPAIRTIQRLLYTDHYDADTLTDLVTMNIAENEASGHAVEACEVQPSRSNDMDNQDDLSLYDSAALYNGETLGDSVSEFKDDNFQCDSVVGRRIDITTVDGNGFTGLLDNKHAACLFKENFSSTSSAVSVL</sequence>
<keyword evidence="3" id="KW-0963">Cytoplasm</keyword>
<evidence type="ECO:0000256" key="3">
    <source>
        <dbReference type="ARBA" id="ARBA00022490"/>
    </source>
</evidence>
<protein>
    <recommendedName>
        <fullName evidence="15">Microtubule-associated protein RP/EB family member 1C</fullName>
    </recommendedName>
</protein>
<dbReference type="PROSITE" id="PS51230">
    <property type="entry name" value="EB1_C"/>
    <property type="match status" value="1"/>
</dbReference>
<dbReference type="Gene3D" id="1.10.418.10">
    <property type="entry name" value="Calponin-like domain"/>
    <property type="match status" value="1"/>
</dbReference>
<evidence type="ECO:0000256" key="5">
    <source>
        <dbReference type="ARBA" id="ARBA00022701"/>
    </source>
</evidence>
<feature type="domain" description="EB1 C-terminal" evidence="13">
    <location>
        <begin position="200"/>
        <end position="270"/>
    </location>
</feature>
<feature type="domain" description="Calponin-homology (CH)" evidence="12">
    <location>
        <begin position="15"/>
        <end position="117"/>
    </location>
</feature>
<dbReference type="PANTHER" id="PTHR10623">
    <property type="entry name" value="MICROTUBULE-ASSOCIATED PROTEIN RP/EB FAMILY MEMBER"/>
    <property type="match status" value="1"/>
</dbReference>
<dbReference type="Gene3D" id="1.20.5.1430">
    <property type="match status" value="1"/>
</dbReference>
<dbReference type="Pfam" id="PF00307">
    <property type="entry name" value="CH"/>
    <property type="match status" value="1"/>
</dbReference>
<dbReference type="GO" id="GO:0005819">
    <property type="term" value="C:spindle"/>
    <property type="evidence" value="ECO:0007669"/>
    <property type="project" value="UniProtKB-SubCell"/>
</dbReference>
<evidence type="ECO:0000256" key="8">
    <source>
        <dbReference type="ARBA" id="ARBA00023306"/>
    </source>
</evidence>
<dbReference type="PROSITE" id="PS50021">
    <property type="entry name" value="CH"/>
    <property type="match status" value="1"/>
</dbReference>
<dbReference type="GO" id="GO:0009652">
    <property type="term" value="P:thigmotropism"/>
    <property type="evidence" value="ECO:0007669"/>
    <property type="project" value="UniProtKB-ARBA"/>
</dbReference>
<dbReference type="InterPro" id="IPR027328">
    <property type="entry name" value="MAPRE"/>
</dbReference>
<evidence type="ECO:0000256" key="10">
    <source>
        <dbReference type="PROSITE-ProRule" id="PRU00576"/>
    </source>
</evidence>
<evidence type="ECO:0000259" key="13">
    <source>
        <dbReference type="PROSITE" id="PS51230"/>
    </source>
</evidence>
<dbReference type="AlphaFoldDB" id="B8LNI1"/>
<dbReference type="InterPro" id="IPR036133">
    <property type="entry name" value="EB1_C_sf"/>
</dbReference>
<evidence type="ECO:0000256" key="1">
    <source>
        <dbReference type="ARBA" id="ARBA00004186"/>
    </source>
</evidence>
<reference evidence="14" key="1">
    <citation type="submission" date="2007-06" db="EMBL/GenBank/DDBJ databases">
        <title>Full length cDNA sequences from Sitka Spruce (Picea sitchensis).</title>
        <authorList>
            <person name="Ralph S.G."/>
            <person name="Chun H.E."/>
            <person name="Liao N."/>
            <person name="Ali J."/>
            <person name="Reid K."/>
            <person name="Kolosova N."/>
            <person name="Cooper N."/>
            <person name="Cullis C."/>
            <person name="Jancsik S."/>
            <person name="Moore R."/>
            <person name="Mayo M."/>
            <person name="Wagner S."/>
            <person name="Holt R.A."/>
            <person name="Jones S.J.M."/>
            <person name="Marra M.A."/>
            <person name="Ritland C.E."/>
            <person name="Ritland K."/>
            <person name="Bohlmann J."/>
        </authorList>
    </citation>
    <scope>NUCLEOTIDE SEQUENCE</scope>
    <source>
        <tissue evidence="14">Green portion of the leader tissue</tissue>
    </source>
</reference>
<keyword evidence="4" id="KW-0132">Cell division</keyword>
<dbReference type="SUPFAM" id="SSF47576">
    <property type="entry name" value="Calponin-homology domain, CH-domain"/>
    <property type="match status" value="1"/>
</dbReference>
<feature type="region of interest" description="Disordered" evidence="11">
    <location>
        <begin position="156"/>
        <end position="204"/>
    </location>
</feature>
<evidence type="ECO:0000256" key="7">
    <source>
        <dbReference type="ARBA" id="ARBA00023212"/>
    </source>
</evidence>
<evidence type="ECO:0000256" key="2">
    <source>
        <dbReference type="ARBA" id="ARBA00010729"/>
    </source>
</evidence>
<dbReference type="InterPro" id="IPR001715">
    <property type="entry name" value="CH_dom"/>
</dbReference>
<name>B8LNI1_PICSI</name>
<keyword evidence="5 10" id="KW-0493">Microtubule</keyword>
<comment type="similarity">
    <text evidence="2">Belongs to the MAPRE family.</text>
</comment>
<feature type="compositionally biased region" description="Polar residues" evidence="11">
    <location>
        <begin position="183"/>
        <end position="196"/>
    </location>
</feature>
<dbReference type="FunFam" id="1.10.418.10:FF:000028">
    <property type="entry name" value="RP/EB family microtubule-associated protein"/>
    <property type="match status" value="1"/>
</dbReference>
<comment type="subcellular location">
    <subcellularLocation>
        <location evidence="9">Cytoplasm</location>
        <location evidence="9">Cytoskeleton</location>
        <location evidence="9">Phragmoplast</location>
    </subcellularLocation>
    <subcellularLocation>
        <location evidence="1">Cytoplasm</location>
        <location evidence="1">Cytoskeleton</location>
        <location evidence="1">Spindle</location>
    </subcellularLocation>
</comment>
<keyword evidence="7" id="KW-0206">Cytoskeleton</keyword>
<dbReference type="Pfam" id="PF03271">
    <property type="entry name" value="EB1"/>
    <property type="match status" value="1"/>
</dbReference>
<evidence type="ECO:0000313" key="14">
    <source>
        <dbReference type="EMBL" id="ABR17211.1"/>
    </source>
</evidence>
<dbReference type="SUPFAM" id="SSF140612">
    <property type="entry name" value="EB1 dimerisation domain-like"/>
    <property type="match status" value="1"/>
</dbReference>
<evidence type="ECO:0000256" key="9">
    <source>
        <dbReference type="ARBA" id="ARBA00060413"/>
    </source>
</evidence>
<organism evidence="14">
    <name type="scientific">Picea sitchensis</name>
    <name type="common">Sitka spruce</name>
    <name type="synonym">Pinus sitchensis</name>
    <dbReference type="NCBI Taxonomy" id="3332"/>
    <lineage>
        <taxon>Eukaryota</taxon>
        <taxon>Viridiplantae</taxon>
        <taxon>Streptophyta</taxon>
        <taxon>Embryophyta</taxon>
        <taxon>Tracheophyta</taxon>
        <taxon>Spermatophyta</taxon>
        <taxon>Pinopsida</taxon>
        <taxon>Pinidae</taxon>
        <taxon>Conifers I</taxon>
        <taxon>Pinales</taxon>
        <taxon>Pinaceae</taxon>
        <taxon>Picea</taxon>
    </lineage>
</organism>